<gene>
    <name evidence="1" type="ORF">E5S66_12970</name>
</gene>
<proteinExistence type="predicted"/>
<evidence type="ECO:0008006" key="3">
    <source>
        <dbReference type="Google" id="ProtNLM"/>
    </source>
</evidence>
<sequence length="240" mass="26537">MTAGTTATAGASSVASHAIDPNLSYTPRKLTRGERNRREVFVFFSPRNQRVVTIADAVNAAVALKLEFDPTIQKYVERPRRIQFTAKQQIDVSFWTRDTSGEERFYLVVPEAGAVGSTTGTVSIRDRNGLDDAAQRNGIRLHYVTELELLSARAWLATGFELLPLVWEYGRLATRSLIRNQVRARLANSERVSLSSLIKTLDFTPASVRAVVAGMIHHGELRLVDYLPGAADAVLEIARA</sequence>
<dbReference type="Proteomes" id="UP000308508">
    <property type="component" value="Unassembled WGS sequence"/>
</dbReference>
<dbReference type="AlphaFoldDB" id="A0A5R9PB18"/>
<evidence type="ECO:0000313" key="1">
    <source>
        <dbReference type="EMBL" id="TLX20721.1"/>
    </source>
</evidence>
<evidence type="ECO:0000313" key="2">
    <source>
        <dbReference type="Proteomes" id="UP000308508"/>
    </source>
</evidence>
<keyword evidence="2" id="KW-1185">Reference proteome</keyword>
<accession>A0A5R9PB18</accession>
<protein>
    <recommendedName>
        <fullName evidence="3">TnsA endonuclease N-terminal domain-containing protein</fullName>
    </recommendedName>
</protein>
<comment type="caution">
    <text evidence="1">The sequence shown here is derived from an EMBL/GenBank/DDBJ whole genome shotgun (WGS) entry which is preliminary data.</text>
</comment>
<name>A0A5R9PB18_9GAMM</name>
<dbReference type="RefSeq" id="WP_138349915.1">
    <property type="nucleotide sequence ID" value="NZ_SROY01000008.1"/>
</dbReference>
<dbReference type="EMBL" id="SROY01000008">
    <property type="protein sequence ID" value="TLX20721.1"/>
    <property type="molecule type" value="Genomic_DNA"/>
</dbReference>
<reference evidence="1 2" key="1">
    <citation type="submission" date="2019-04" db="EMBL/GenBank/DDBJ databases">
        <authorList>
            <person name="Grouzdev D.S."/>
            <person name="Nazina T.N."/>
        </authorList>
    </citation>
    <scope>NUCLEOTIDE SEQUENCE [LARGE SCALE GENOMIC DNA]</scope>
    <source>
        <strain evidence="1 2">SHC 3-19</strain>
    </source>
</reference>
<organism evidence="1 2">
    <name type="scientific">Thermomonas fusca</name>
    <dbReference type="NCBI Taxonomy" id="215690"/>
    <lineage>
        <taxon>Bacteria</taxon>
        <taxon>Pseudomonadati</taxon>
        <taxon>Pseudomonadota</taxon>
        <taxon>Gammaproteobacteria</taxon>
        <taxon>Lysobacterales</taxon>
        <taxon>Lysobacteraceae</taxon>
        <taxon>Thermomonas</taxon>
    </lineage>
</organism>